<protein>
    <submittedName>
        <fullName evidence="6">LacI family transcriptional regulator</fullName>
    </submittedName>
</protein>
<organism evidence="6 7">
    <name type="scientific">Candidatus Lachnoclostridium stercorigallinarum</name>
    <dbReference type="NCBI Taxonomy" id="2838634"/>
    <lineage>
        <taxon>Bacteria</taxon>
        <taxon>Bacillati</taxon>
        <taxon>Bacillota</taxon>
        <taxon>Clostridia</taxon>
        <taxon>Lachnospirales</taxon>
        <taxon>Lachnospiraceae</taxon>
    </lineage>
</organism>
<dbReference type="PROSITE" id="PS00356">
    <property type="entry name" value="HTH_LACI_1"/>
    <property type="match status" value="1"/>
</dbReference>
<comment type="caution">
    <text evidence="6">The sequence shown here is derived from an EMBL/GenBank/DDBJ whole genome shotgun (WGS) entry which is preliminary data.</text>
</comment>
<feature type="domain" description="HTH lacI-type" evidence="5">
    <location>
        <begin position="3"/>
        <end position="57"/>
    </location>
</feature>
<dbReference type="Proteomes" id="UP000824101">
    <property type="component" value="Unassembled WGS sequence"/>
</dbReference>
<dbReference type="GO" id="GO:0003700">
    <property type="term" value="F:DNA-binding transcription factor activity"/>
    <property type="evidence" value="ECO:0007669"/>
    <property type="project" value="TreeGrafter"/>
</dbReference>
<sequence>MKPNMKDVANHAGVSVATVSHVINHTRFVSEETQQKVLDSIQALGYVPDPTARSFKTGRKNLIGIIVPDIANPVWAVIIEEVESVLAKDGYKLLIVNTKETESREMENLKLLSSGLVDGLIIATTLTDFSQIRAAVPDGFPMVFIDRQLPGCTCDTIIPQDYPAIYDGIRRMIEQGHHRIGFITGLMRLSTSVNRLNAYRDALTECGIPVDETLIEQGNSLSFSAVPLVQNLLEKRCTAIAVSNNVMLDDVLYYLRTVNMEPGKDVLLLGQTVEGRKNYFARNVQMILQPSKEIGHTAGVQILERIRTPDLPVRNTVLYSALL</sequence>
<keyword evidence="2" id="KW-0805">Transcription regulation</keyword>
<gene>
    <name evidence="6" type="ORF">IAA17_01320</name>
</gene>
<dbReference type="InterPro" id="IPR001761">
    <property type="entry name" value="Peripla_BP/Lac1_sug-bd_dom"/>
</dbReference>
<dbReference type="Pfam" id="PF00356">
    <property type="entry name" value="LacI"/>
    <property type="match status" value="1"/>
</dbReference>
<dbReference type="PROSITE" id="PS50932">
    <property type="entry name" value="HTH_LACI_2"/>
    <property type="match status" value="1"/>
</dbReference>
<proteinExistence type="predicted"/>
<dbReference type="Pfam" id="PF00532">
    <property type="entry name" value="Peripla_BP_1"/>
    <property type="match status" value="1"/>
</dbReference>
<dbReference type="Gene3D" id="1.10.260.40">
    <property type="entry name" value="lambda repressor-like DNA-binding domains"/>
    <property type="match status" value="1"/>
</dbReference>
<keyword evidence="3" id="KW-0238">DNA-binding</keyword>
<dbReference type="CDD" id="cd01392">
    <property type="entry name" value="HTH_LacI"/>
    <property type="match status" value="1"/>
</dbReference>
<reference evidence="6" key="2">
    <citation type="submission" date="2021-04" db="EMBL/GenBank/DDBJ databases">
        <authorList>
            <person name="Gilroy R."/>
        </authorList>
    </citation>
    <scope>NUCLEOTIDE SEQUENCE</scope>
    <source>
        <strain evidence="6">ChiBcec1-1093</strain>
    </source>
</reference>
<dbReference type="CDD" id="cd06267">
    <property type="entry name" value="PBP1_LacI_sugar_binding-like"/>
    <property type="match status" value="1"/>
</dbReference>
<name>A0A9D2GFZ0_9FIRM</name>
<dbReference type="InterPro" id="IPR028082">
    <property type="entry name" value="Peripla_BP_I"/>
</dbReference>
<dbReference type="EMBL" id="DXBC01000023">
    <property type="protein sequence ID" value="HIZ78420.1"/>
    <property type="molecule type" value="Genomic_DNA"/>
</dbReference>
<dbReference type="SUPFAM" id="SSF53822">
    <property type="entry name" value="Periplasmic binding protein-like I"/>
    <property type="match status" value="1"/>
</dbReference>
<evidence type="ECO:0000313" key="6">
    <source>
        <dbReference type="EMBL" id="HIZ78420.1"/>
    </source>
</evidence>
<dbReference type="PANTHER" id="PTHR30146">
    <property type="entry name" value="LACI-RELATED TRANSCRIPTIONAL REPRESSOR"/>
    <property type="match status" value="1"/>
</dbReference>
<dbReference type="SMART" id="SM00354">
    <property type="entry name" value="HTH_LACI"/>
    <property type="match status" value="1"/>
</dbReference>
<evidence type="ECO:0000259" key="5">
    <source>
        <dbReference type="PROSITE" id="PS50932"/>
    </source>
</evidence>
<dbReference type="InterPro" id="IPR010982">
    <property type="entry name" value="Lambda_DNA-bd_dom_sf"/>
</dbReference>
<evidence type="ECO:0000256" key="3">
    <source>
        <dbReference type="ARBA" id="ARBA00023125"/>
    </source>
</evidence>
<evidence type="ECO:0000313" key="7">
    <source>
        <dbReference type="Proteomes" id="UP000824101"/>
    </source>
</evidence>
<dbReference type="InterPro" id="IPR000843">
    <property type="entry name" value="HTH_LacI"/>
</dbReference>
<dbReference type="GO" id="GO:0000976">
    <property type="term" value="F:transcription cis-regulatory region binding"/>
    <property type="evidence" value="ECO:0007669"/>
    <property type="project" value="TreeGrafter"/>
</dbReference>
<keyword evidence="4" id="KW-0804">Transcription</keyword>
<dbReference type="PANTHER" id="PTHR30146:SF148">
    <property type="entry name" value="HTH-TYPE TRANSCRIPTIONAL REPRESSOR PURR-RELATED"/>
    <property type="match status" value="1"/>
</dbReference>
<dbReference type="SUPFAM" id="SSF47413">
    <property type="entry name" value="lambda repressor-like DNA-binding domains"/>
    <property type="match status" value="1"/>
</dbReference>
<keyword evidence="1" id="KW-0678">Repressor</keyword>
<evidence type="ECO:0000256" key="2">
    <source>
        <dbReference type="ARBA" id="ARBA00023015"/>
    </source>
</evidence>
<dbReference type="AlphaFoldDB" id="A0A9D2GFZ0"/>
<evidence type="ECO:0000256" key="1">
    <source>
        <dbReference type="ARBA" id="ARBA00022491"/>
    </source>
</evidence>
<evidence type="ECO:0000256" key="4">
    <source>
        <dbReference type="ARBA" id="ARBA00023163"/>
    </source>
</evidence>
<accession>A0A9D2GFZ0</accession>
<reference evidence="6" key="1">
    <citation type="journal article" date="2021" name="PeerJ">
        <title>Extensive microbial diversity within the chicken gut microbiome revealed by metagenomics and culture.</title>
        <authorList>
            <person name="Gilroy R."/>
            <person name="Ravi A."/>
            <person name="Getino M."/>
            <person name="Pursley I."/>
            <person name="Horton D.L."/>
            <person name="Alikhan N.F."/>
            <person name="Baker D."/>
            <person name="Gharbi K."/>
            <person name="Hall N."/>
            <person name="Watson M."/>
            <person name="Adriaenssens E.M."/>
            <person name="Foster-Nyarko E."/>
            <person name="Jarju S."/>
            <person name="Secka A."/>
            <person name="Antonio M."/>
            <person name="Oren A."/>
            <person name="Chaudhuri R.R."/>
            <person name="La Ragione R."/>
            <person name="Hildebrand F."/>
            <person name="Pallen M.J."/>
        </authorList>
    </citation>
    <scope>NUCLEOTIDE SEQUENCE</scope>
    <source>
        <strain evidence="6">ChiBcec1-1093</strain>
    </source>
</reference>
<dbReference type="Gene3D" id="3.40.50.2300">
    <property type="match status" value="2"/>
</dbReference>